<dbReference type="Gene3D" id="1.10.150.530">
    <property type="match status" value="1"/>
</dbReference>
<dbReference type="SFLD" id="SFLDS00029">
    <property type="entry name" value="Radical_SAM"/>
    <property type="match status" value="1"/>
</dbReference>
<keyword evidence="17" id="KW-1185">Reference proteome</keyword>
<keyword evidence="11 14" id="KW-0408">Iron</keyword>
<comment type="cofactor">
    <cofactor evidence="14">
        <name>[4Fe-4S] cluster</name>
        <dbReference type="ChEBI" id="CHEBI:49883"/>
    </cofactor>
    <text evidence="14">Binds 1 [4Fe-4S] cluster. The cluster is coordinated with 3 cysteines and an exchangeable S-adenosyl-L-methionine.</text>
</comment>
<dbReference type="SUPFAM" id="SSF102114">
    <property type="entry name" value="Radical SAM enzymes"/>
    <property type="match status" value="1"/>
</dbReference>
<comment type="function">
    <text evidence="14">Specifically methylates position 2 of adenine 2503 in 23S rRNA and position 2 of adenine 37 in tRNAs.</text>
</comment>
<dbReference type="EC" id="2.1.1.192" evidence="14"/>
<keyword evidence="6 14" id="KW-0489">Methyltransferase</keyword>
<protein>
    <recommendedName>
        <fullName evidence="14">Probable dual-specificity RNA methyltransferase RlmN</fullName>
        <ecNumber evidence="14">2.1.1.192</ecNumber>
    </recommendedName>
    <alternativeName>
        <fullName evidence="14">23S rRNA (adenine(2503)-C(2))-methyltransferase</fullName>
    </alternativeName>
    <alternativeName>
        <fullName evidence="14">23S rRNA m2A2503 methyltransferase</fullName>
    </alternativeName>
    <alternativeName>
        <fullName evidence="14">Ribosomal RNA large subunit methyltransferase N</fullName>
    </alternativeName>
    <alternativeName>
        <fullName evidence="14">tRNA (adenine(37)-C(2))-methyltransferase</fullName>
    </alternativeName>
    <alternativeName>
        <fullName evidence="14">tRNA m2A37 methyltransferase</fullName>
    </alternativeName>
</protein>
<feature type="binding site" evidence="14">
    <location>
        <position position="123"/>
    </location>
    <ligand>
        <name>[4Fe-4S] cluster</name>
        <dbReference type="ChEBI" id="CHEBI:49883"/>
        <note>4Fe-4S-S-AdoMet</note>
    </ligand>
</feature>
<comment type="similarity">
    <text evidence="2 14">Belongs to the radical SAM superfamily. RlmN family.</text>
</comment>
<comment type="subcellular location">
    <subcellularLocation>
        <location evidence="1 14">Cytoplasm</location>
    </subcellularLocation>
</comment>
<evidence type="ECO:0000256" key="7">
    <source>
        <dbReference type="ARBA" id="ARBA00022679"/>
    </source>
</evidence>
<keyword evidence="9 14" id="KW-0819">tRNA processing</keyword>
<evidence type="ECO:0000256" key="8">
    <source>
        <dbReference type="ARBA" id="ARBA00022691"/>
    </source>
</evidence>
<evidence type="ECO:0000313" key="17">
    <source>
        <dbReference type="Proteomes" id="UP000784128"/>
    </source>
</evidence>
<evidence type="ECO:0000256" key="4">
    <source>
        <dbReference type="ARBA" id="ARBA00022490"/>
    </source>
</evidence>
<dbReference type="InterPro" id="IPR058240">
    <property type="entry name" value="rSAM_sf"/>
</dbReference>
<dbReference type="PANTHER" id="PTHR30544:SF5">
    <property type="entry name" value="RADICAL SAM CORE DOMAIN-CONTAINING PROTEIN"/>
    <property type="match status" value="1"/>
</dbReference>
<organism evidence="16 17">
    <name type="scientific">Pelotalea chapellei</name>
    <dbReference type="NCBI Taxonomy" id="44671"/>
    <lineage>
        <taxon>Bacteria</taxon>
        <taxon>Pseudomonadati</taxon>
        <taxon>Thermodesulfobacteriota</taxon>
        <taxon>Desulfuromonadia</taxon>
        <taxon>Geobacterales</taxon>
        <taxon>Geobacteraceae</taxon>
        <taxon>Pelotalea</taxon>
    </lineage>
</organism>
<dbReference type="PIRSF" id="PIRSF006004">
    <property type="entry name" value="CHP00048"/>
    <property type="match status" value="1"/>
</dbReference>
<feature type="binding site" evidence="14">
    <location>
        <begin position="221"/>
        <end position="223"/>
    </location>
    <ligand>
        <name>S-adenosyl-L-methionine</name>
        <dbReference type="ChEBI" id="CHEBI:59789"/>
    </ligand>
</feature>
<accession>A0ABS5UAK7</accession>
<keyword evidence="3 14" id="KW-0004">4Fe-4S</keyword>
<dbReference type="InterPro" id="IPR040072">
    <property type="entry name" value="Methyltransferase_A"/>
</dbReference>
<feature type="binding site" evidence="14">
    <location>
        <position position="120"/>
    </location>
    <ligand>
        <name>[4Fe-4S] cluster</name>
        <dbReference type="ChEBI" id="CHEBI:49883"/>
        <note>4Fe-4S-S-AdoMet</note>
    </ligand>
</feature>
<keyword evidence="5 14" id="KW-0698">rRNA processing</keyword>
<dbReference type="NCBIfam" id="TIGR00048">
    <property type="entry name" value="rRNA_mod_RlmN"/>
    <property type="match status" value="1"/>
</dbReference>
<feature type="domain" description="Radical SAM core" evidence="15">
    <location>
        <begin position="102"/>
        <end position="335"/>
    </location>
</feature>
<evidence type="ECO:0000256" key="1">
    <source>
        <dbReference type="ARBA" id="ARBA00004496"/>
    </source>
</evidence>
<feature type="binding site" evidence="14">
    <location>
        <position position="297"/>
    </location>
    <ligand>
        <name>S-adenosyl-L-methionine</name>
        <dbReference type="ChEBI" id="CHEBI:59789"/>
    </ligand>
</feature>
<dbReference type="EMBL" id="JAHDYS010000012">
    <property type="protein sequence ID" value="MBT1072702.1"/>
    <property type="molecule type" value="Genomic_DNA"/>
</dbReference>
<feature type="binding site" evidence="14">
    <location>
        <begin position="166"/>
        <end position="167"/>
    </location>
    <ligand>
        <name>S-adenosyl-L-methionine</name>
        <dbReference type="ChEBI" id="CHEBI:59789"/>
    </ligand>
</feature>
<comment type="catalytic activity">
    <reaction evidence="14">
        <text>adenosine(37) in tRNA + 2 reduced [2Fe-2S]-[ferredoxin] + 2 S-adenosyl-L-methionine = 2-methyladenosine(37) in tRNA + 5'-deoxyadenosine + L-methionine + 2 oxidized [2Fe-2S]-[ferredoxin] + S-adenosyl-L-homocysteine</text>
        <dbReference type="Rhea" id="RHEA:43332"/>
        <dbReference type="Rhea" id="RHEA-COMP:10000"/>
        <dbReference type="Rhea" id="RHEA-COMP:10001"/>
        <dbReference type="Rhea" id="RHEA-COMP:10162"/>
        <dbReference type="Rhea" id="RHEA-COMP:10485"/>
        <dbReference type="ChEBI" id="CHEBI:17319"/>
        <dbReference type="ChEBI" id="CHEBI:33737"/>
        <dbReference type="ChEBI" id="CHEBI:33738"/>
        <dbReference type="ChEBI" id="CHEBI:57844"/>
        <dbReference type="ChEBI" id="CHEBI:57856"/>
        <dbReference type="ChEBI" id="CHEBI:59789"/>
        <dbReference type="ChEBI" id="CHEBI:74411"/>
        <dbReference type="ChEBI" id="CHEBI:74497"/>
        <dbReference type="EC" id="2.1.1.192"/>
    </reaction>
</comment>
<dbReference type="SFLD" id="SFLDF00275">
    <property type="entry name" value="adenosine_C2_methyltransferase"/>
    <property type="match status" value="1"/>
</dbReference>
<comment type="caution">
    <text evidence="14">Lacks conserved residue(s) required for the propagation of feature annotation.</text>
</comment>
<dbReference type="Pfam" id="PF04055">
    <property type="entry name" value="Radical_SAM"/>
    <property type="match status" value="1"/>
</dbReference>
<evidence type="ECO:0000313" key="16">
    <source>
        <dbReference type="EMBL" id="MBT1072702.1"/>
    </source>
</evidence>
<name>A0ABS5UAK7_9BACT</name>
<evidence type="ECO:0000256" key="12">
    <source>
        <dbReference type="ARBA" id="ARBA00023014"/>
    </source>
</evidence>
<keyword evidence="7 14" id="KW-0808">Transferase</keyword>
<keyword evidence="8 14" id="KW-0949">S-adenosyl-L-methionine</keyword>
<dbReference type="Pfam" id="PF21016">
    <property type="entry name" value="RlmN_N"/>
    <property type="match status" value="1"/>
</dbReference>
<dbReference type="Gene3D" id="3.20.20.70">
    <property type="entry name" value="Aldolase class I"/>
    <property type="match status" value="1"/>
</dbReference>
<dbReference type="SFLD" id="SFLDG01062">
    <property type="entry name" value="methyltransferase_(Class_A)"/>
    <property type="match status" value="1"/>
</dbReference>
<dbReference type="Proteomes" id="UP000784128">
    <property type="component" value="Unassembled WGS sequence"/>
</dbReference>
<evidence type="ECO:0000256" key="11">
    <source>
        <dbReference type="ARBA" id="ARBA00023004"/>
    </source>
</evidence>
<dbReference type="HAMAP" id="MF_01849">
    <property type="entry name" value="RNA_methyltr_RlmN"/>
    <property type="match status" value="1"/>
</dbReference>
<evidence type="ECO:0000256" key="3">
    <source>
        <dbReference type="ARBA" id="ARBA00022485"/>
    </source>
</evidence>
<dbReference type="InterPro" id="IPR048641">
    <property type="entry name" value="RlmN_N"/>
</dbReference>
<feature type="active site" description="S-methylcysteine intermediate" evidence="14">
    <location>
        <position position="340"/>
    </location>
</feature>
<comment type="miscellaneous">
    <text evidence="14">Reaction proceeds by a ping-pong mechanism involving intermediate methylation of a conserved cysteine residue.</text>
</comment>
<proteinExistence type="inferred from homology"/>
<dbReference type="CDD" id="cd01335">
    <property type="entry name" value="Radical_SAM"/>
    <property type="match status" value="1"/>
</dbReference>
<gene>
    <name evidence="14 16" type="primary">rlmN</name>
    <name evidence="16" type="ORF">KJB30_12965</name>
</gene>
<keyword evidence="13 14" id="KW-1015">Disulfide bond</keyword>
<keyword evidence="12 14" id="KW-0411">Iron-sulfur</keyword>
<evidence type="ECO:0000256" key="2">
    <source>
        <dbReference type="ARBA" id="ARBA00007544"/>
    </source>
</evidence>
<reference evidence="16 17" key="1">
    <citation type="submission" date="2021-05" db="EMBL/GenBank/DDBJ databases">
        <title>The draft genome of Geobacter chapellei DSM 13688.</title>
        <authorList>
            <person name="Xu Z."/>
            <person name="Masuda Y."/>
            <person name="Itoh H."/>
            <person name="Senoo K."/>
        </authorList>
    </citation>
    <scope>NUCLEOTIDE SEQUENCE [LARGE SCALE GENOMIC DNA]</scope>
    <source>
        <strain evidence="16 17">DSM 13688</strain>
    </source>
</reference>
<dbReference type="PROSITE" id="PS51918">
    <property type="entry name" value="RADICAL_SAM"/>
    <property type="match status" value="1"/>
</dbReference>
<comment type="catalytic activity">
    <reaction evidence="14">
        <text>adenosine(2503) in 23S rRNA + 2 reduced [2Fe-2S]-[ferredoxin] + 2 S-adenosyl-L-methionine = 2-methyladenosine(2503) in 23S rRNA + 5'-deoxyadenosine + L-methionine + 2 oxidized [2Fe-2S]-[ferredoxin] + S-adenosyl-L-homocysteine</text>
        <dbReference type="Rhea" id="RHEA:42916"/>
        <dbReference type="Rhea" id="RHEA-COMP:10000"/>
        <dbReference type="Rhea" id="RHEA-COMP:10001"/>
        <dbReference type="Rhea" id="RHEA-COMP:10152"/>
        <dbReference type="Rhea" id="RHEA-COMP:10282"/>
        <dbReference type="ChEBI" id="CHEBI:17319"/>
        <dbReference type="ChEBI" id="CHEBI:33737"/>
        <dbReference type="ChEBI" id="CHEBI:33738"/>
        <dbReference type="ChEBI" id="CHEBI:57844"/>
        <dbReference type="ChEBI" id="CHEBI:57856"/>
        <dbReference type="ChEBI" id="CHEBI:59789"/>
        <dbReference type="ChEBI" id="CHEBI:74411"/>
        <dbReference type="ChEBI" id="CHEBI:74497"/>
        <dbReference type="EC" id="2.1.1.192"/>
    </reaction>
</comment>
<keyword evidence="10 14" id="KW-0479">Metal-binding</keyword>
<sequence>MTTPATKTDFKNLTLPALERFLQGKGKERFRATQIFKWIYQFDARSFGEMTNISKDLRQELETTAWISNLEPEAVEEGSDGTRKYLFSLGDGNAVESVLIPDEGRNTLCISSQAGCAMGCEFCLTGTFKLTRNLTTAEIVNQIMAVRRDVRKIGEEIRNIVMMGMGEPLHNLDNVIPAIQIMIDGNGLQLSNRRVTVSTCGLVPEMERLGREIPNVNLAVSLNATTDELRNRIMPINRRYPIKELLDACRKFPLPGRRKVTFEYVMIGGMNDTLEDAKRLLRLTSDIPNKVNLIPFNEHEGCGFKAPTQSSVDAFHKYLIDRNVTVITRSSRGDDISAACGQLKGRLGTGDRNAAREE</sequence>
<dbReference type="InterPro" id="IPR013785">
    <property type="entry name" value="Aldolase_TIM"/>
</dbReference>
<evidence type="ECO:0000259" key="15">
    <source>
        <dbReference type="PROSITE" id="PS51918"/>
    </source>
</evidence>
<dbReference type="InterPro" id="IPR027492">
    <property type="entry name" value="RNA_MTrfase_RlmN"/>
</dbReference>
<dbReference type="InterPro" id="IPR007197">
    <property type="entry name" value="rSAM"/>
</dbReference>
<evidence type="ECO:0000256" key="14">
    <source>
        <dbReference type="HAMAP-Rule" id="MF_01849"/>
    </source>
</evidence>
<evidence type="ECO:0000256" key="6">
    <source>
        <dbReference type="ARBA" id="ARBA00022603"/>
    </source>
</evidence>
<evidence type="ECO:0000256" key="13">
    <source>
        <dbReference type="ARBA" id="ARBA00023157"/>
    </source>
</evidence>
<dbReference type="PANTHER" id="PTHR30544">
    <property type="entry name" value="23S RRNA METHYLTRANSFERASE"/>
    <property type="match status" value="1"/>
</dbReference>
<dbReference type="RefSeq" id="WP_214299964.1">
    <property type="nucleotide sequence ID" value="NZ_JAHDYS010000012.1"/>
</dbReference>
<evidence type="ECO:0000256" key="5">
    <source>
        <dbReference type="ARBA" id="ARBA00022552"/>
    </source>
</evidence>
<feature type="active site" description="Proton acceptor" evidence="14">
    <location>
        <position position="96"/>
    </location>
</feature>
<evidence type="ECO:0000256" key="10">
    <source>
        <dbReference type="ARBA" id="ARBA00022723"/>
    </source>
</evidence>
<comment type="caution">
    <text evidence="16">The sequence shown here is derived from an EMBL/GenBank/DDBJ whole genome shotgun (WGS) entry which is preliminary data.</text>
</comment>
<evidence type="ECO:0000256" key="9">
    <source>
        <dbReference type="ARBA" id="ARBA00022694"/>
    </source>
</evidence>
<feature type="binding site" evidence="14">
    <location>
        <position position="198"/>
    </location>
    <ligand>
        <name>S-adenosyl-L-methionine</name>
        <dbReference type="ChEBI" id="CHEBI:59789"/>
    </ligand>
</feature>
<dbReference type="InterPro" id="IPR004383">
    <property type="entry name" value="rRNA_lsu_MTrfase_RlmN/Cfr"/>
</dbReference>
<feature type="binding site" evidence="14">
    <location>
        <position position="116"/>
    </location>
    <ligand>
        <name>[4Fe-4S] cluster</name>
        <dbReference type="ChEBI" id="CHEBI:49883"/>
        <note>4Fe-4S-S-AdoMet</note>
    </ligand>
</feature>
<keyword evidence="4 14" id="KW-0963">Cytoplasm</keyword>